<proteinExistence type="predicted"/>
<evidence type="ECO:0000256" key="1">
    <source>
        <dbReference type="SAM" id="Phobius"/>
    </source>
</evidence>
<dbReference type="Proteomes" id="UP000617979">
    <property type="component" value="Unassembled WGS sequence"/>
</dbReference>
<organism evidence="2 3">
    <name type="scientific">Kroppenstedtia guangzhouensis</name>
    <dbReference type="NCBI Taxonomy" id="1274356"/>
    <lineage>
        <taxon>Bacteria</taxon>
        <taxon>Bacillati</taxon>
        <taxon>Bacillota</taxon>
        <taxon>Bacilli</taxon>
        <taxon>Bacillales</taxon>
        <taxon>Thermoactinomycetaceae</taxon>
        <taxon>Kroppenstedtia</taxon>
    </lineage>
</organism>
<name>A0ABQ1G4D3_9BACL</name>
<evidence type="ECO:0000313" key="3">
    <source>
        <dbReference type="Proteomes" id="UP000617979"/>
    </source>
</evidence>
<dbReference type="EMBL" id="BMEX01000002">
    <property type="protein sequence ID" value="GGA37168.1"/>
    <property type="molecule type" value="Genomic_DNA"/>
</dbReference>
<protein>
    <recommendedName>
        <fullName evidence="4">DoxX protein</fullName>
    </recommendedName>
</protein>
<evidence type="ECO:0008006" key="4">
    <source>
        <dbReference type="Google" id="ProtNLM"/>
    </source>
</evidence>
<keyword evidence="1" id="KW-1133">Transmembrane helix</keyword>
<gene>
    <name evidence="2" type="primary">ywoB</name>
    <name evidence="2" type="ORF">GCM10007416_07590</name>
</gene>
<feature type="transmembrane region" description="Helical" evidence="1">
    <location>
        <begin position="88"/>
        <end position="105"/>
    </location>
</feature>
<feature type="transmembrane region" description="Helical" evidence="1">
    <location>
        <begin position="20"/>
        <end position="36"/>
    </location>
</feature>
<dbReference type="RefSeq" id="WP_188430041.1">
    <property type="nucleotide sequence ID" value="NZ_BMEX01000002.1"/>
</dbReference>
<reference evidence="3" key="1">
    <citation type="journal article" date="2019" name="Int. J. Syst. Evol. Microbiol.">
        <title>The Global Catalogue of Microorganisms (GCM) 10K type strain sequencing project: providing services to taxonomists for standard genome sequencing and annotation.</title>
        <authorList>
            <consortium name="The Broad Institute Genomics Platform"/>
            <consortium name="The Broad Institute Genome Sequencing Center for Infectious Disease"/>
            <person name="Wu L."/>
            <person name="Ma J."/>
        </authorList>
    </citation>
    <scope>NUCLEOTIDE SEQUENCE [LARGE SCALE GENOMIC DNA]</scope>
    <source>
        <strain evidence="3">CGMCC 1.12404</strain>
    </source>
</reference>
<keyword evidence="3" id="KW-1185">Reference proteome</keyword>
<comment type="caution">
    <text evidence="2">The sequence shown here is derived from an EMBL/GenBank/DDBJ whole genome shotgun (WGS) entry which is preliminary data.</text>
</comment>
<feature type="transmembrane region" description="Helical" evidence="1">
    <location>
        <begin position="56"/>
        <end position="81"/>
    </location>
</feature>
<accession>A0ABQ1G4D3</accession>
<evidence type="ECO:0000313" key="2">
    <source>
        <dbReference type="EMBL" id="GGA37168.1"/>
    </source>
</evidence>
<keyword evidence="1" id="KW-0472">Membrane</keyword>
<keyword evidence="1" id="KW-0812">Transmembrane</keyword>
<sequence>MKHSRFIRVLKQSVPTTFRLFLGIVFLIYGLVKLYPGQFGVPGPDAVTTNGEGFVMAWTFFGYSRIYEIMIGLGEIISALLIMIPRTATLGAICYFPIVINVTMVNYVFEIGVQDLSTVMTIMCMILLWLDRDRLLLLLEKREKEETSL</sequence>